<accession>A0A3S5B4D1</accession>
<keyword evidence="3" id="KW-1185">Reference proteome</keyword>
<dbReference type="EMBL" id="CAAALY010245425">
    <property type="protein sequence ID" value="VEL33250.1"/>
    <property type="molecule type" value="Genomic_DNA"/>
</dbReference>
<protein>
    <submittedName>
        <fullName evidence="2">Uncharacterized protein</fullName>
    </submittedName>
</protein>
<name>A0A3S5B4D1_9PLAT</name>
<gene>
    <name evidence="2" type="ORF">PXEA_LOCUS26690</name>
</gene>
<feature type="non-terminal residue" evidence="2">
    <location>
        <position position="1"/>
    </location>
</feature>
<dbReference type="Proteomes" id="UP000784294">
    <property type="component" value="Unassembled WGS sequence"/>
</dbReference>
<proteinExistence type="predicted"/>
<feature type="compositionally biased region" description="Polar residues" evidence="1">
    <location>
        <begin position="34"/>
        <end position="45"/>
    </location>
</feature>
<feature type="compositionally biased region" description="Polar residues" evidence="1">
    <location>
        <begin position="1"/>
        <end position="22"/>
    </location>
</feature>
<reference evidence="2" key="1">
    <citation type="submission" date="2018-11" db="EMBL/GenBank/DDBJ databases">
        <authorList>
            <consortium name="Pathogen Informatics"/>
        </authorList>
    </citation>
    <scope>NUCLEOTIDE SEQUENCE</scope>
</reference>
<evidence type="ECO:0000256" key="1">
    <source>
        <dbReference type="SAM" id="MobiDB-lite"/>
    </source>
</evidence>
<evidence type="ECO:0000313" key="2">
    <source>
        <dbReference type="EMBL" id="VEL33250.1"/>
    </source>
</evidence>
<feature type="region of interest" description="Disordered" evidence="1">
    <location>
        <begin position="1"/>
        <end position="45"/>
    </location>
</feature>
<evidence type="ECO:0000313" key="3">
    <source>
        <dbReference type="Proteomes" id="UP000784294"/>
    </source>
</evidence>
<dbReference type="AlphaFoldDB" id="A0A3S5B4D1"/>
<organism evidence="2 3">
    <name type="scientific">Protopolystoma xenopodis</name>
    <dbReference type="NCBI Taxonomy" id="117903"/>
    <lineage>
        <taxon>Eukaryota</taxon>
        <taxon>Metazoa</taxon>
        <taxon>Spiralia</taxon>
        <taxon>Lophotrochozoa</taxon>
        <taxon>Platyhelminthes</taxon>
        <taxon>Monogenea</taxon>
        <taxon>Polyopisthocotylea</taxon>
        <taxon>Polystomatidea</taxon>
        <taxon>Polystomatidae</taxon>
        <taxon>Protopolystoma</taxon>
    </lineage>
</organism>
<comment type="caution">
    <text evidence="2">The sequence shown here is derived from an EMBL/GenBank/DDBJ whole genome shotgun (WGS) entry which is preliminary data.</text>
</comment>
<sequence length="151" mass="15302">SSLLQEAPSQYSSNPNEPSHSNIGPLLAAAGVASTDQSQQPPGQISAIQALSHFQPHQEHSHYQQQQISLHQIGLAVLSGLINNQSASTAATALATLAGTPHPPPSTAISSAHLRPLSSSPSFPSYAAAAAAAVAAASVANTYAIRPASGR</sequence>